<dbReference type="SUPFAM" id="SSF52440">
    <property type="entry name" value="PreATP-grasp domain"/>
    <property type="match status" value="1"/>
</dbReference>
<dbReference type="SUPFAM" id="SSF160467">
    <property type="entry name" value="PH0987 N-terminal domain-like"/>
    <property type="match status" value="1"/>
</dbReference>
<evidence type="ECO:0000259" key="7">
    <source>
        <dbReference type="PROSITE" id="PS50975"/>
    </source>
</evidence>
<keyword evidence="1" id="KW-0436">Ligase</keyword>
<dbReference type="InterPro" id="IPR011761">
    <property type="entry name" value="ATP-grasp"/>
</dbReference>
<dbReference type="PANTHER" id="PTHR18866:SF128">
    <property type="entry name" value="UREA AMIDOLYASE"/>
    <property type="match status" value="1"/>
</dbReference>
<dbReference type="GO" id="GO:0016787">
    <property type="term" value="F:hydrolase activity"/>
    <property type="evidence" value="ECO:0007669"/>
    <property type="project" value="UniProtKB-KW"/>
</dbReference>
<keyword evidence="3" id="KW-0378">Hydrolase</keyword>
<dbReference type="Gene3D" id="2.40.100.10">
    <property type="entry name" value="Cyclophilin-like"/>
    <property type="match status" value="2"/>
</dbReference>
<dbReference type="SMART" id="SM00796">
    <property type="entry name" value="AHS1"/>
    <property type="match status" value="1"/>
</dbReference>
<dbReference type="InterPro" id="IPR003778">
    <property type="entry name" value="CT_A_B"/>
</dbReference>
<dbReference type="Pfam" id="PF02626">
    <property type="entry name" value="CT_A_B"/>
    <property type="match status" value="1"/>
</dbReference>
<organism evidence="9 10">
    <name type="scientific">Leucocoprinus leucothites</name>
    <dbReference type="NCBI Taxonomy" id="201217"/>
    <lineage>
        <taxon>Eukaryota</taxon>
        <taxon>Fungi</taxon>
        <taxon>Dikarya</taxon>
        <taxon>Basidiomycota</taxon>
        <taxon>Agaricomycotina</taxon>
        <taxon>Agaricomycetes</taxon>
        <taxon>Agaricomycetidae</taxon>
        <taxon>Agaricales</taxon>
        <taxon>Agaricineae</taxon>
        <taxon>Agaricaceae</taxon>
        <taxon>Leucocoprinus</taxon>
    </lineage>
</organism>
<dbReference type="Gene3D" id="3.30.1360.40">
    <property type="match status" value="1"/>
</dbReference>
<dbReference type="Pfam" id="PF02785">
    <property type="entry name" value="Biotin_carb_C"/>
    <property type="match status" value="1"/>
</dbReference>
<evidence type="ECO:0000256" key="4">
    <source>
        <dbReference type="ARBA" id="ARBA00022840"/>
    </source>
</evidence>
<dbReference type="InterPro" id="IPR029000">
    <property type="entry name" value="Cyclophilin-like_dom_sf"/>
</dbReference>
<keyword evidence="4 6" id="KW-0067">ATP-binding</keyword>
<name>A0A8H5CZ31_9AGAR</name>
<accession>A0A8H5CZ31</accession>
<keyword evidence="10" id="KW-1185">Reference proteome</keyword>
<feature type="domain" description="ATP-grasp" evidence="7">
    <location>
        <begin position="126"/>
        <end position="336"/>
    </location>
</feature>
<dbReference type="OrthoDB" id="196847at2759"/>
<reference evidence="9 10" key="1">
    <citation type="journal article" date="2020" name="ISME J.">
        <title>Uncovering the hidden diversity of litter-decomposition mechanisms in mushroom-forming fungi.</title>
        <authorList>
            <person name="Floudas D."/>
            <person name="Bentzer J."/>
            <person name="Ahren D."/>
            <person name="Johansson T."/>
            <person name="Persson P."/>
            <person name="Tunlid A."/>
        </authorList>
    </citation>
    <scope>NUCLEOTIDE SEQUENCE [LARGE SCALE GENOMIC DNA]</scope>
    <source>
        <strain evidence="9 10">CBS 146.42</strain>
    </source>
</reference>
<evidence type="ECO:0000256" key="2">
    <source>
        <dbReference type="ARBA" id="ARBA00022741"/>
    </source>
</evidence>
<dbReference type="Pfam" id="PF02682">
    <property type="entry name" value="CT_C_D"/>
    <property type="match status" value="1"/>
</dbReference>
<keyword evidence="5" id="KW-0092">Biotin</keyword>
<evidence type="ECO:0000256" key="3">
    <source>
        <dbReference type="ARBA" id="ARBA00022801"/>
    </source>
</evidence>
<dbReference type="InterPro" id="IPR011764">
    <property type="entry name" value="Biotin_carboxylation_dom"/>
</dbReference>
<comment type="caution">
    <text evidence="9">The sequence shown here is derived from an EMBL/GenBank/DDBJ whole genome shotgun (WGS) entry which is preliminary data.</text>
</comment>
<evidence type="ECO:0000313" key="9">
    <source>
        <dbReference type="EMBL" id="KAF5349974.1"/>
    </source>
</evidence>
<dbReference type="Proteomes" id="UP000559027">
    <property type="component" value="Unassembled WGS sequence"/>
</dbReference>
<dbReference type="Gene3D" id="3.30.470.20">
    <property type="entry name" value="ATP-grasp fold, B domain"/>
    <property type="match status" value="1"/>
</dbReference>
<evidence type="ECO:0008006" key="11">
    <source>
        <dbReference type="Google" id="ProtNLM"/>
    </source>
</evidence>
<evidence type="ECO:0000256" key="6">
    <source>
        <dbReference type="PROSITE-ProRule" id="PRU00409"/>
    </source>
</evidence>
<sequence length="1258" mass="138670">MPMTTEGIDARHTLLVANRGEIAVRIIRTAKKIGLRTVSVYTPADANSPQVTMADVSVVLPLSSSDSTNSSSVTESAAYLCPGSFIQICKEHDVTLLHPGYGFLSENAEFAEMVIAAGVTWLGPSPSIIRAMGLKHEARKIVQDVANSSSELGTDLQVVPGSEGLVKNAEEAEEVRGGGGLGMVVCEQLGDVKTAFENAARRAGSLFGDAGIFVERYFPKARHIEIQVFGDGKGNVVHFGERECSIQRRHQKIIEESPSPFLESRPELRVKMCAATVALCRSIQYESAGTVEFLVDDLTGNFYFLEMNTRIQVEHPVTETIYSGLDLVAMMIQHGMAKRDEKQSSIDFSQSTYDQQRQAAEISGRGHAIEGRVYAENPAEEFIPCPGLLQNVRLEENLEWLRVDTWVSTGMQITPHFDPLLAKIIVYGRTREEAISRFTKSLENCQVHGPPNNMEYLQAIMLSSEYRAGQTTTFLDKFHYAPCAVKVVSAGLDMSIQDLPGRTLGKGIPQSGPMDPIAFSIGNILVGNERNTEGIEIIVIPGMPACFRFMSATEVAITGRNVTVLVDDVEVGMWSRVSVRDGGTLRITAKPGDNRGLRTYLLIKGGFPNVPLYLGSKSTSLSIGGYQGRPLMAGDFLTLRENHFGSSSESSGCLYTLPPEILPQYHREWVVHVLPGPHDDEEFVTEEGVAKFYSTRWQVSPSSNRMGIRLEGTERIQWARDDGGQGGAHPSNILDNGYVIGSVNVNGDTPVLLTNEGPDMGGYVCLCTVATGELWKLGQLSPGCTVQFRRISHDAALGIREQNDRYLATIESLVSSQGTNCQESLFANILAGEDHSPRLAEISADGREPLVLRQAGDMGILAEFGRMELDFFTRARVQAFLEELKARNVVGLKRLSPCVRSLMIHYEPRLISQSKLLQELLVVNEDIPSDLSNMSFHGRRITFPIVLDDPWSQDATQRYMRSIRETAVYLPSNVDYLSRNNGIPSTSEMLKRLVSSDWIVFGVGFYLGCPFLVPLDPRSRLVGQKLNPSRTFTPRGAVGIAGTVAAIYPIESPGGYQLFGRSLPAWQTWGKGKDFSPDTPWLLEPFDQVRFEPVDIQTYEKLERTFDQGRYGFKVEPEILSMQQYTASVSAIQDEIATFLEHQRTAAVEQAARERRMLLEWEQHSLSRRNELQDYSARAGDPNLTTINATLFASVGKICCMVGQTIVSTQEPLLVLSAMKSEVEVKPHPEHVGKIVKAFGRGIQIGALVKPGDSLIVL</sequence>
<dbReference type="GO" id="GO:0046872">
    <property type="term" value="F:metal ion binding"/>
    <property type="evidence" value="ECO:0007669"/>
    <property type="project" value="InterPro"/>
</dbReference>
<dbReference type="EMBL" id="JAACJO010000015">
    <property type="protein sequence ID" value="KAF5349974.1"/>
    <property type="molecule type" value="Genomic_DNA"/>
</dbReference>
<dbReference type="PROSITE" id="PS50975">
    <property type="entry name" value="ATP_GRASP"/>
    <property type="match status" value="1"/>
</dbReference>
<dbReference type="SMART" id="SM00878">
    <property type="entry name" value="Biotin_carb_C"/>
    <property type="match status" value="1"/>
</dbReference>
<dbReference type="InterPro" id="IPR005481">
    <property type="entry name" value="BC-like_N"/>
</dbReference>
<dbReference type="PROSITE" id="PS50979">
    <property type="entry name" value="BC"/>
    <property type="match status" value="1"/>
</dbReference>
<feature type="domain" description="Biotin carboxylation" evidence="8">
    <location>
        <begin position="10"/>
        <end position="481"/>
    </location>
</feature>
<dbReference type="SMART" id="SM00797">
    <property type="entry name" value="AHS2"/>
    <property type="match status" value="1"/>
</dbReference>
<dbReference type="AlphaFoldDB" id="A0A8H5CZ31"/>
<dbReference type="Pfam" id="PF02786">
    <property type="entry name" value="CPSase_L_D2"/>
    <property type="match status" value="1"/>
</dbReference>
<dbReference type="PROSITE" id="PS00867">
    <property type="entry name" value="CPSASE_2"/>
    <property type="match status" value="1"/>
</dbReference>
<dbReference type="GO" id="GO:0016874">
    <property type="term" value="F:ligase activity"/>
    <property type="evidence" value="ECO:0007669"/>
    <property type="project" value="UniProtKB-KW"/>
</dbReference>
<evidence type="ECO:0000259" key="8">
    <source>
        <dbReference type="PROSITE" id="PS50979"/>
    </source>
</evidence>
<protein>
    <recommendedName>
        <fullName evidence="11">Urea carboxylase</fullName>
    </recommendedName>
</protein>
<dbReference type="InterPro" id="IPR011054">
    <property type="entry name" value="Rudment_hybrid_motif"/>
</dbReference>
<evidence type="ECO:0000313" key="10">
    <source>
        <dbReference type="Proteomes" id="UP000559027"/>
    </source>
</evidence>
<proteinExistence type="predicted"/>
<dbReference type="InterPro" id="IPR005479">
    <property type="entry name" value="CPAse_ATP-bd"/>
</dbReference>
<dbReference type="InterPro" id="IPR050856">
    <property type="entry name" value="Biotin_carboxylase_complex"/>
</dbReference>
<dbReference type="SUPFAM" id="SSF50891">
    <property type="entry name" value="Cyclophilin-like"/>
    <property type="match status" value="2"/>
</dbReference>
<dbReference type="InterPro" id="IPR016185">
    <property type="entry name" value="PreATP-grasp_dom_sf"/>
</dbReference>
<evidence type="ECO:0000256" key="5">
    <source>
        <dbReference type="ARBA" id="ARBA00023267"/>
    </source>
</evidence>
<dbReference type="SUPFAM" id="SSF56059">
    <property type="entry name" value="Glutathione synthetase ATP-binding domain-like"/>
    <property type="match status" value="1"/>
</dbReference>
<gene>
    <name evidence="9" type="ORF">D9756_009200</name>
</gene>
<dbReference type="InterPro" id="IPR005482">
    <property type="entry name" value="Biotin_COase_C"/>
</dbReference>
<dbReference type="InterPro" id="IPR003833">
    <property type="entry name" value="CT_C_D"/>
</dbReference>
<dbReference type="PANTHER" id="PTHR18866">
    <property type="entry name" value="CARBOXYLASE:PYRUVATE/ACETYL-COA/PROPIONYL-COA CARBOXYLASE"/>
    <property type="match status" value="1"/>
</dbReference>
<dbReference type="Gene3D" id="2.40.50.100">
    <property type="match status" value="1"/>
</dbReference>
<dbReference type="Pfam" id="PF00289">
    <property type="entry name" value="Biotin_carb_N"/>
    <property type="match status" value="1"/>
</dbReference>
<evidence type="ECO:0000256" key="1">
    <source>
        <dbReference type="ARBA" id="ARBA00022598"/>
    </source>
</evidence>
<dbReference type="SUPFAM" id="SSF51246">
    <property type="entry name" value="Rudiment single hybrid motif"/>
    <property type="match status" value="1"/>
</dbReference>
<dbReference type="GO" id="GO:0005524">
    <property type="term" value="F:ATP binding"/>
    <property type="evidence" value="ECO:0007669"/>
    <property type="project" value="UniProtKB-UniRule"/>
</dbReference>
<keyword evidence="2 6" id="KW-0547">Nucleotide-binding</keyword>